<dbReference type="EMBL" id="CP094528">
    <property type="protein sequence ID" value="UOE43008.1"/>
    <property type="molecule type" value="Genomic_DNA"/>
</dbReference>
<sequence>MVYDADESYGFAMTSKGEHATANAGFAVVLDGKAPTEYSYTVTVDGGPAILSLDETGRVTVKNADGSVANVIGAAWAVDDAGNQVPTRYEVDGSTLTQHVNHAGAQYPVVADPALECDGVFCTIMYTRSETKTIASSLTTAATLLAAGCTALGGAIAGVVCGVGASYAVDQANAALNAGKCVGLRALIYVPISTTHIVHEPCRS</sequence>
<keyword evidence="2" id="KW-1185">Reference proteome</keyword>
<dbReference type="RefSeq" id="WP_243553972.1">
    <property type="nucleotide sequence ID" value="NZ_CP094528.1"/>
</dbReference>
<evidence type="ECO:0000313" key="1">
    <source>
        <dbReference type="EMBL" id="UOE43008.1"/>
    </source>
</evidence>
<gene>
    <name evidence="1" type="ORF">MTO99_12505</name>
</gene>
<evidence type="ECO:0000313" key="2">
    <source>
        <dbReference type="Proteomes" id="UP000832097"/>
    </source>
</evidence>
<dbReference type="Proteomes" id="UP000832097">
    <property type="component" value="Chromosome"/>
</dbReference>
<name>A0ABY4BUZ0_9MICO</name>
<accession>A0ABY4BUZ0</accession>
<reference evidence="1 2" key="1">
    <citation type="submission" date="2022-03" db="EMBL/GenBank/DDBJ databases">
        <title>Mucilaginibacter sp. isolated from the gut of Protaetia brevitarsis seulensis larvae.</title>
        <authorList>
            <person name="Won M."/>
            <person name="Kim S.-J."/>
            <person name="Kwon S.-W."/>
        </authorList>
    </citation>
    <scope>NUCLEOTIDE SEQUENCE [LARGE SCALE GENOMIC DNA]</scope>
    <source>
        <strain evidence="1 2">CFWR-12</strain>
    </source>
</reference>
<organism evidence="1 2">
    <name type="scientific">Agromyces larvae</name>
    <dbReference type="NCBI Taxonomy" id="2929802"/>
    <lineage>
        <taxon>Bacteria</taxon>
        <taxon>Bacillati</taxon>
        <taxon>Actinomycetota</taxon>
        <taxon>Actinomycetes</taxon>
        <taxon>Micrococcales</taxon>
        <taxon>Microbacteriaceae</taxon>
        <taxon>Agromyces</taxon>
    </lineage>
</organism>
<protein>
    <submittedName>
        <fullName evidence="1">Uncharacterized protein</fullName>
    </submittedName>
</protein>
<proteinExistence type="predicted"/>